<feature type="compositionally biased region" description="Basic and acidic residues" evidence="10">
    <location>
        <begin position="124"/>
        <end position="140"/>
    </location>
</feature>
<keyword evidence="4" id="KW-0396">Initiation factor</keyword>
<organism evidence="11 12">
    <name type="scientific">Pyrocoelia pectoralis</name>
    <dbReference type="NCBI Taxonomy" id="417401"/>
    <lineage>
        <taxon>Eukaryota</taxon>
        <taxon>Metazoa</taxon>
        <taxon>Ecdysozoa</taxon>
        <taxon>Arthropoda</taxon>
        <taxon>Hexapoda</taxon>
        <taxon>Insecta</taxon>
        <taxon>Pterygota</taxon>
        <taxon>Neoptera</taxon>
        <taxon>Endopterygota</taxon>
        <taxon>Coleoptera</taxon>
        <taxon>Polyphaga</taxon>
        <taxon>Elateriformia</taxon>
        <taxon>Elateroidea</taxon>
        <taxon>Lampyridae</taxon>
        <taxon>Lampyrinae</taxon>
        <taxon>Pyrocoelia</taxon>
    </lineage>
</organism>
<evidence type="ECO:0000256" key="4">
    <source>
        <dbReference type="ARBA" id="ARBA00022540"/>
    </source>
</evidence>
<evidence type="ECO:0000256" key="5">
    <source>
        <dbReference type="ARBA" id="ARBA00022917"/>
    </source>
</evidence>
<feature type="region of interest" description="Disordered" evidence="10">
    <location>
        <begin position="86"/>
        <end position="140"/>
    </location>
</feature>
<dbReference type="InterPro" id="IPR042529">
    <property type="entry name" value="IF_2B-like_C"/>
</dbReference>
<evidence type="ECO:0000256" key="6">
    <source>
        <dbReference type="ARBA" id="ARBA00044147"/>
    </source>
</evidence>
<proteinExistence type="inferred from homology"/>
<comment type="subunit">
    <text evidence="8">Component of the translation initiation factor 2B (eIF2B) complex which is a heterodecamer of two sets of five different subunits: alpha, beta, gamma, delta and epsilon. Subunits alpha, beta and delta comprise a regulatory subcomplex and subunits epsilon and gamma comprise a catalytic subcomplex. Within the complex, the hexameric regulatory complex resides at the center, with the two heterodimeric catalytic subcomplexes bound on opposite sides.</text>
</comment>
<protein>
    <recommendedName>
        <fullName evidence="6">Translation initiation factor eIF2B subunit delta</fullName>
    </recommendedName>
    <alternativeName>
        <fullName evidence="7">eIF2B GDP-GTP exchange factor subunit delta</fullName>
    </alternativeName>
</protein>
<name>A0AAN7V9V5_9COLE</name>
<reference evidence="11 12" key="1">
    <citation type="journal article" date="2024" name="Insects">
        <title>An Improved Chromosome-Level Genome Assembly of the Firefly Pyrocoelia pectoralis.</title>
        <authorList>
            <person name="Fu X."/>
            <person name="Meyer-Rochow V.B."/>
            <person name="Ballantyne L."/>
            <person name="Zhu X."/>
        </authorList>
    </citation>
    <scope>NUCLEOTIDE SEQUENCE [LARGE SCALE GENOMIC DNA]</scope>
    <source>
        <strain evidence="11">XCY_ONT2</strain>
    </source>
</reference>
<dbReference type="Pfam" id="PF01008">
    <property type="entry name" value="IF-2B"/>
    <property type="match status" value="1"/>
</dbReference>
<evidence type="ECO:0000256" key="8">
    <source>
        <dbReference type="ARBA" id="ARBA00046432"/>
    </source>
</evidence>
<dbReference type="PANTHER" id="PTHR10233:SF14">
    <property type="entry name" value="TRANSLATION INITIATION FACTOR EIF-2B SUBUNIT DELTA"/>
    <property type="match status" value="1"/>
</dbReference>
<evidence type="ECO:0000256" key="1">
    <source>
        <dbReference type="ARBA" id="ARBA00004514"/>
    </source>
</evidence>
<dbReference type="Proteomes" id="UP001329430">
    <property type="component" value="Chromosome 5"/>
</dbReference>
<dbReference type="Gene3D" id="3.40.50.10470">
    <property type="entry name" value="Translation initiation factor eif-2b, domain 2"/>
    <property type="match status" value="1"/>
</dbReference>
<evidence type="ECO:0000256" key="9">
    <source>
        <dbReference type="RuleBase" id="RU003814"/>
    </source>
</evidence>
<dbReference type="EMBL" id="JAVRBK010000005">
    <property type="protein sequence ID" value="KAK5643692.1"/>
    <property type="molecule type" value="Genomic_DNA"/>
</dbReference>
<keyword evidence="5" id="KW-0648">Protein biosynthesis</keyword>
<feature type="compositionally biased region" description="Polar residues" evidence="10">
    <location>
        <begin position="86"/>
        <end position="123"/>
    </location>
</feature>
<keyword evidence="12" id="KW-1185">Reference proteome</keyword>
<dbReference type="GO" id="GO:0003743">
    <property type="term" value="F:translation initiation factor activity"/>
    <property type="evidence" value="ECO:0007669"/>
    <property type="project" value="UniProtKB-KW"/>
</dbReference>
<evidence type="ECO:0000256" key="10">
    <source>
        <dbReference type="SAM" id="MobiDB-lite"/>
    </source>
</evidence>
<evidence type="ECO:0000313" key="11">
    <source>
        <dbReference type="EMBL" id="KAK5643692.1"/>
    </source>
</evidence>
<dbReference type="PANTHER" id="PTHR10233">
    <property type="entry name" value="TRANSLATION INITIATION FACTOR EIF-2B"/>
    <property type="match status" value="1"/>
</dbReference>
<keyword evidence="3" id="KW-0963">Cytoplasm</keyword>
<evidence type="ECO:0000256" key="2">
    <source>
        <dbReference type="ARBA" id="ARBA00007251"/>
    </source>
</evidence>
<dbReference type="InterPro" id="IPR037171">
    <property type="entry name" value="NagB/RpiA_transferase-like"/>
</dbReference>
<dbReference type="SUPFAM" id="SSF100950">
    <property type="entry name" value="NagB/RpiA/CoA transferase-like"/>
    <property type="match status" value="1"/>
</dbReference>
<sequence>MADPSTTVDASLVEDAATAVPQPISELESLRLLVQQQAAALDTFVKNQQSVNRGKKVGADGLTKKERRALKAGAEKNVEISNAKTNTIDESLNQPKNNVAVNSKSSKGKLQNDSSTPIKSQVKNHTESPPKADTQKSQKTLDAKIKENEKETLSKAEIKAQRRAVQEAQRQAKANQKLVVTPNNNNQATKENIKQNEQNIKLGKKVSPKIDLIKSPIKHRVQLFNHLYVGDFQEQNLKRYTLNKDIHPAFLQLGAQYLSRSILGSNARCLAMLSALKTLTNDFRTPPKQEFCRSLESTLKASITHLNTCRPLAVSMTNALRQFKLLLTQIDTNLSDNEKRSLLQERIDKYIQEEIEKAGEAISNEVNKKISDNDIILIYGYSSLILRILVDAQKAGKKFRVVIVDARPLLEGREMLRRLVCANIECSYLLINAVSFVMSRVTKVLLGAHALLANGYVMSRTGTAQVALVANSFKKPVLVCCETYKFCERVQTDSFVYNEIADPDKVVTVDASEKSSYLLNWRDNNYLTPLNLMYDVTPSDFVTAVVTEIAVLPCTSVPVILRIRPVE</sequence>
<comment type="subcellular location">
    <subcellularLocation>
        <location evidence="1">Cytoplasm</location>
        <location evidence="1">Cytosol</location>
    </subcellularLocation>
</comment>
<accession>A0AAN7V9V5</accession>
<comment type="similarity">
    <text evidence="2 9">Belongs to the eIF-2B alpha/beta/delta subunits family.</text>
</comment>
<dbReference type="GO" id="GO:0005829">
    <property type="term" value="C:cytosol"/>
    <property type="evidence" value="ECO:0007669"/>
    <property type="project" value="UniProtKB-SubCell"/>
</dbReference>
<dbReference type="AlphaFoldDB" id="A0AAN7V9V5"/>
<evidence type="ECO:0000256" key="7">
    <source>
        <dbReference type="ARBA" id="ARBA00044356"/>
    </source>
</evidence>
<gene>
    <name evidence="11" type="ORF">RI129_007537</name>
</gene>
<comment type="caution">
    <text evidence="11">The sequence shown here is derived from an EMBL/GenBank/DDBJ whole genome shotgun (WGS) entry which is preliminary data.</text>
</comment>
<dbReference type="InterPro" id="IPR000649">
    <property type="entry name" value="IF-2B-related"/>
</dbReference>
<evidence type="ECO:0000256" key="3">
    <source>
        <dbReference type="ARBA" id="ARBA00022490"/>
    </source>
</evidence>
<evidence type="ECO:0000313" key="12">
    <source>
        <dbReference type="Proteomes" id="UP001329430"/>
    </source>
</evidence>